<evidence type="ECO:0000313" key="12">
    <source>
        <dbReference type="EMBL" id="SHI02315.1"/>
    </source>
</evidence>
<dbReference type="Gene3D" id="1.25.40.10">
    <property type="entry name" value="Tetratricopeptide repeat domain"/>
    <property type="match status" value="1"/>
</dbReference>
<evidence type="ECO:0000256" key="5">
    <source>
        <dbReference type="ARBA" id="ARBA00012029"/>
    </source>
</evidence>
<dbReference type="InterPro" id="IPR049125">
    <property type="entry name" value="FAN1-like_WH"/>
</dbReference>
<evidence type="ECO:0000313" key="13">
    <source>
        <dbReference type="Proteomes" id="UP000184226"/>
    </source>
</evidence>
<evidence type="ECO:0000256" key="9">
    <source>
        <dbReference type="ARBA" id="ARBA00022842"/>
    </source>
</evidence>
<keyword evidence="8" id="KW-0378">Hydrolase</keyword>
<keyword evidence="10" id="KW-0464">Manganese</keyword>
<dbReference type="Proteomes" id="UP000184226">
    <property type="component" value="Unassembled WGS sequence"/>
</dbReference>
<comment type="cofactor">
    <cofactor evidence="2">
        <name>Mn(2+)</name>
        <dbReference type="ChEBI" id="CHEBI:29035"/>
    </cofactor>
</comment>
<proteinExistence type="inferred from homology"/>
<keyword evidence="13" id="KW-1185">Reference proteome</keyword>
<organism evidence="12 13">
    <name type="scientific">Pollutimonas bauzanensis</name>
    <dbReference type="NCBI Taxonomy" id="658167"/>
    <lineage>
        <taxon>Bacteria</taxon>
        <taxon>Pseudomonadati</taxon>
        <taxon>Pseudomonadota</taxon>
        <taxon>Betaproteobacteria</taxon>
        <taxon>Burkholderiales</taxon>
        <taxon>Alcaligenaceae</taxon>
        <taxon>Pollutimonas</taxon>
    </lineage>
</organism>
<dbReference type="GO" id="GO:0036297">
    <property type="term" value="P:interstrand cross-link repair"/>
    <property type="evidence" value="ECO:0007669"/>
    <property type="project" value="InterPro"/>
</dbReference>
<evidence type="ECO:0000256" key="1">
    <source>
        <dbReference type="ARBA" id="ARBA00000983"/>
    </source>
</evidence>
<dbReference type="PANTHER" id="PTHR15749">
    <property type="entry name" value="FANCONI-ASSOCIATED NUCLEASE 1"/>
    <property type="match status" value="1"/>
</dbReference>
<reference evidence="12 13" key="1">
    <citation type="submission" date="2016-11" db="EMBL/GenBank/DDBJ databases">
        <authorList>
            <person name="Jaros S."/>
            <person name="Januszkiewicz K."/>
            <person name="Wedrychowicz H."/>
        </authorList>
    </citation>
    <scope>NUCLEOTIDE SEQUENCE [LARGE SCALE GENOMIC DNA]</scope>
    <source>
        <strain evidence="12 13">CGMCC 1.10190</strain>
    </source>
</reference>
<dbReference type="AlphaFoldDB" id="A0A1M5XR49"/>
<dbReference type="STRING" id="658167.SAMN04488135_10789"/>
<dbReference type="GO" id="GO:0046872">
    <property type="term" value="F:metal ion binding"/>
    <property type="evidence" value="ECO:0007669"/>
    <property type="project" value="UniProtKB-KW"/>
</dbReference>
<sequence length="584" mass="65797">MTGAAFAAPLFPMPSPKPLENPWYYLDNFEFVLRWIAQRYGDLLQSDEHEFIRAFLQAPQASRGLLVRMIMRKGSLFRASKLQYREIGSPSMAARPLIAAGWVSEDPLLTLDELFDLLTKAELATLFRPQLAAAQAAAAAKPVQLACLQAQFPEARPYSQWAGQRPSAPGGAASGLSGDAVYRENIAALSERLRLMFFGNLRQDWTEFVLSDLGLFTYEKVEFSRGSRAFHTRQDVDAYLHLHHCREAYMAGVEAADAEAIAAVRKAIPPAHENDWLEARRGKLLFQIGQHHERSGNWDHALDCYEGCAYPGARARRIRVLERAQRFEQALELAQAALPAPESEAEQQLLARMMPRLLRRSGGARAARRAASGVPQTRLELPAPAAWLRVEEQVRHHLQKPQAPVFYVENTLITALFGLLCWDAIFAAIPGAFFHPFQQGPADLLRADFHPRRRALFAACFAQLASGQYKHTILRNYACKAGIQSPFVAWDVIGAEVLAMALACIPARHLEFAFERLLRDLRGNRSGLPDLIQFWPAERRYQMIEVKGPGDRLQDNQIRWLDYCHARDMPVAVCYVRYQPADMP</sequence>
<comment type="cofactor">
    <cofactor evidence="3">
        <name>Mg(2+)</name>
        <dbReference type="ChEBI" id="CHEBI:18420"/>
    </cofactor>
</comment>
<evidence type="ECO:0000256" key="6">
    <source>
        <dbReference type="ARBA" id="ARBA00022722"/>
    </source>
</evidence>
<comment type="catalytic activity">
    <reaction evidence="1">
        <text>Hydrolytically removes 5'-nucleotides successively from the 3'-hydroxy termini of 3'-hydroxy-terminated oligonucleotides.</text>
        <dbReference type="EC" id="3.1.4.1"/>
    </reaction>
</comment>
<protein>
    <recommendedName>
        <fullName evidence="5">phosphodiesterase I</fullName>
        <ecNumber evidence="5">3.1.4.1</ecNumber>
    </recommendedName>
</protein>
<keyword evidence="9" id="KW-0460">Magnesium</keyword>
<evidence type="ECO:0000256" key="7">
    <source>
        <dbReference type="ARBA" id="ARBA00022723"/>
    </source>
</evidence>
<dbReference type="Pfam" id="PF08774">
    <property type="entry name" value="VRR_NUC"/>
    <property type="match status" value="1"/>
</dbReference>
<dbReference type="InterPro" id="IPR014883">
    <property type="entry name" value="VRR_NUC"/>
</dbReference>
<dbReference type="InterPro" id="IPR011990">
    <property type="entry name" value="TPR-like_helical_dom_sf"/>
</dbReference>
<dbReference type="EMBL" id="FQXE01000007">
    <property type="protein sequence ID" value="SHI02315.1"/>
    <property type="molecule type" value="Genomic_DNA"/>
</dbReference>
<dbReference type="InterPro" id="IPR033315">
    <property type="entry name" value="Fan1-like"/>
</dbReference>
<dbReference type="Pfam" id="PF21315">
    <property type="entry name" value="FAN1_HTH"/>
    <property type="match status" value="1"/>
</dbReference>
<evidence type="ECO:0000256" key="3">
    <source>
        <dbReference type="ARBA" id="ARBA00001946"/>
    </source>
</evidence>
<dbReference type="InterPro" id="IPR040603">
    <property type="entry name" value="FAN1_SAP_bact"/>
</dbReference>
<dbReference type="InterPro" id="IPR011856">
    <property type="entry name" value="tRNA_endonuc-like_dom_sf"/>
</dbReference>
<comment type="similarity">
    <text evidence="4">Belongs to the FAN1 family.</text>
</comment>
<accession>A0A1M5XR49</accession>
<gene>
    <name evidence="12" type="ORF">SAMN04488135_10789</name>
</gene>
<dbReference type="Pfam" id="PF18081">
    <property type="entry name" value="FANC_SAP"/>
    <property type="match status" value="1"/>
</dbReference>
<dbReference type="FunFam" id="3.40.1350.10:FF:000024">
    <property type="entry name" value="Fanconi-associated nuclease"/>
    <property type="match status" value="1"/>
</dbReference>
<dbReference type="SMART" id="SM00990">
    <property type="entry name" value="VRR_NUC"/>
    <property type="match status" value="1"/>
</dbReference>
<name>A0A1M5XR49_9BURK</name>
<evidence type="ECO:0000256" key="2">
    <source>
        <dbReference type="ARBA" id="ARBA00001936"/>
    </source>
</evidence>
<evidence type="ECO:0000259" key="11">
    <source>
        <dbReference type="SMART" id="SM00990"/>
    </source>
</evidence>
<dbReference type="GO" id="GO:0003676">
    <property type="term" value="F:nucleic acid binding"/>
    <property type="evidence" value="ECO:0007669"/>
    <property type="project" value="InterPro"/>
</dbReference>
<dbReference type="EC" id="3.1.4.1" evidence="5"/>
<dbReference type="PANTHER" id="PTHR15749:SF4">
    <property type="entry name" value="FANCONI-ASSOCIATED NUCLEASE 1"/>
    <property type="match status" value="1"/>
</dbReference>
<feature type="domain" description="VRR-NUC" evidence="11">
    <location>
        <begin position="464"/>
        <end position="578"/>
    </location>
</feature>
<dbReference type="GO" id="GO:0004528">
    <property type="term" value="F:phosphodiesterase I activity"/>
    <property type="evidence" value="ECO:0007669"/>
    <property type="project" value="UniProtKB-EC"/>
</dbReference>
<evidence type="ECO:0000256" key="10">
    <source>
        <dbReference type="ARBA" id="ARBA00023211"/>
    </source>
</evidence>
<keyword evidence="6" id="KW-0540">Nuclease</keyword>
<keyword evidence="7" id="KW-0479">Metal-binding</keyword>
<dbReference type="Gene3D" id="3.40.1350.10">
    <property type="match status" value="1"/>
</dbReference>
<evidence type="ECO:0000256" key="4">
    <source>
        <dbReference type="ARBA" id="ARBA00005533"/>
    </source>
</evidence>
<evidence type="ECO:0000256" key="8">
    <source>
        <dbReference type="ARBA" id="ARBA00022801"/>
    </source>
</evidence>